<dbReference type="AlphaFoldDB" id="B0RHJ9"/>
<dbReference type="HOGENOM" id="CLU_985892_0_0_11"/>
<feature type="compositionally biased region" description="Low complexity" evidence="1">
    <location>
        <begin position="56"/>
        <end position="101"/>
    </location>
</feature>
<dbReference type="KEGG" id="cms:CMS2480"/>
<feature type="region of interest" description="Disordered" evidence="1">
    <location>
        <begin position="53"/>
        <end position="111"/>
    </location>
</feature>
<protein>
    <submittedName>
        <fullName evidence="2">Membrane protein</fullName>
    </submittedName>
</protein>
<evidence type="ECO:0000313" key="3">
    <source>
        <dbReference type="Proteomes" id="UP000001318"/>
    </source>
</evidence>
<keyword evidence="3" id="KW-1185">Reference proteome</keyword>
<organism evidence="2 3">
    <name type="scientific">Clavibacter sepedonicus</name>
    <name type="common">Clavibacter michiganensis subsp. sepedonicus</name>
    <dbReference type="NCBI Taxonomy" id="31964"/>
    <lineage>
        <taxon>Bacteria</taxon>
        <taxon>Bacillati</taxon>
        <taxon>Actinomycetota</taxon>
        <taxon>Actinomycetes</taxon>
        <taxon>Micrococcales</taxon>
        <taxon>Microbacteriaceae</taxon>
        <taxon>Clavibacter</taxon>
    </lineage>
</organism>
<feature type="region of interest" description="Disordered" evidence="1">
    <location>
        <begin position="138"/>
        <end position="209"/>
    </location>
</feature>
<accession>B0RHJ9</accession>
<evidence type="ECO:0000313" key="2">
    <source>
        <dbReference type="EMBL" id="CAQ02560.1"/>
    </source>
</evidence>
<gene>
    <name evidence="2" type="ordered locus">CMS2480</name>
</gene>
<evidence type="ECO:0000256" key="1">
    <source>
        <dbReference type="SAM" id="MobiDB-lite"/>
    </source>
</evidence>
<reference evidence="2 3" key="1">
    <citation type="journal article" date="2008" name="J. Bacteriol.">
        <title>Genome of the actinomycete plant pathogen Clavibacter michiganensis subsp. sepedonicus suggests recent niche adaptation.</title>
        <authorList>
            <person name="Bentley S.D."/>
            <person name="Corton C."/>
            <person name="Brown S.E."/>
            <person name="Barron A."/>
            <person name="Clark L."/>
            <person name="Doggett J."/>
            <person name="Harris B."/>
            <person name="Ormond D."/>
            <person name="Quail M.A."/>
            <person name="May G."/>
            <person name="Francis D."/>
            <person name="Knudson D."/>
            <person name="Parkhill J."/>
            <person name="Ishimaru C.A."/>
        </authorList>
    </citation>
    <scope>NUCLEOTIDE SEQUENCE [LARGE SCALE GENOMIC DNA]</scope>
    <source>
        <strain evidence="3">ATCC 33113 / DSM 20744 / JCM 9667 / LMG 2889 / ICMP 2535 / C-1</strain>
    </source>
</reference>
<name>B0RHJ9_CLASE</name>
<proteinExistence type="predicted"/>
<sequence>MAGSATEVPMHEDDDAVAALPVEELRRRVYAQGVDESDERWIRAAGELARRERAARAAAAAPASAPAAPLDDGAAAPLDDGPAGASDVVDDAAAADPTTEDGPARDDAPPRVSRRALAWAAGALAVGLLAGGAIGAAAGAGSPAATSADGTPSPGADAPPAAERSIPAATASADGPALLGPDSTSDQRSRPVGAIFDGPQEDGDRPPKAVRADVDATSIRAVQTSVGLYAGLSTSGDLCLLVFPSGGAGVVTCASPDRVASDGMRIAWTTEFPSRNRDGSTGMITGDVTATWSGDDLITLTTPNRILAY</sequence>
<dbReference type="EMBL" id="AM849034">
    <property type="protein sequence ID" value="CAQ02560.1"/>
    <property type="molecule type" value="Genomic_DNA"/>
</dbReference>
<dbReference type="Proteomes" id="UP000001318">
    <property type="component" value="Chromosome"/>
</dbReference>